<keyword evidence="5" id="KW-1185">Reference proteome</keyword>
<evidence type="ECO:0000256" key="1">
    <source>
        <dbReference type="SAM" id="MobiDB-lite"/>
    </source>
</evidence>
<accession>A0ABS0XLK4</accession>
<comment type="caution">
    <text evidence="4">The sequence shown here is derived from an EMBL/GenBank/DDBJ whole genome shotgun (WGS) entry which is preliminary data.</text>
</comment>
<evidence type="ECO:0000256" key="2">
    <source>
        <dbReference type="SAM" id="SignalP"/>
    </source>
</evidence>
<sequence>MQNISSRALGGGVMALVAVMADAPAFADVVSPTVVATPATTDASAAQRMTAKDQAPPSAAAPIADGYPTEALGEGVTAGGYNQSRWAEDWTRYRHPKKRDDFLDRLKFIPFDADGDIYLTLSGELRLRVNQTTNPNLRETEAQRQDINRIVGGADLHLGKHVRVFGELAHGGLGGVNLGTPAATLKNDLVVQQSFVDVTGTVADVDVGVRYGRQTFADGPNLMVVPRDNNTIFFVYNGVRAWARSNKVRADIFDYYTTRLGVQGTGDDISDKGRRFSGVSTGIVLPKDWFGGSKIYVDPFVWRLRNDAAVWGRTTAREVRNFYGLHVWGDAGPVNLDWTVNYQGGDYNGRPIEAWLLLMAQTYRLGKDRAAPRIGVHVDYASGGGSYDGGKLRTSLAPFGNNIYYSYQLFATPTNLIAVAPNYTFTALGKLRISAEYQFSWRDTVRDAVYRANGSAFAGTQNVTSRKIADTARLQVVYPITPRLSITGRYEHLSAGPALTRAGYASSDFLAGWISFRF</sequence>
<dbReference type="InterPro" id="IPR025388">
    <property type="entry name" value="Alginate_export_dom"/>
</dbReference>
<dbReference type="Pfam" id="PF13372">
    <property type="entry name" value="Alginate_exp"/>
    <property type="match status" value="1"/>
</dbReference>
<reference evidence="5" key="1">
    <citation type="submission" date="2020-12" db="EMBL/GenBank/DDBJ databases">
        <title>Hymenobacter sp.</title>
        <authorList>
            <person name="Kim M.K."/>
        </authorList>
    </citation>
    <scope>NUCLEOTIDE SEQUENCE [LARGE SCALE GENOMIC DNA]</scope>
    <source>
        <strain evidence="5">BT553</strain>
    </source>
</reference>
<gene>
    <name evidence="4" type="ORF">JAO74_03855</name>
</gene>
<name>A0ABS0XLK4_9SPHN</name>
<dbReference type="EMBL" id="JAELXS010000002">
    <property type="protein sequence ID" value="MBJ6120924.1"/>
    <property type="molecule type" value="Genomic_DNA"/>
</dbReference>
<feature type="chain" id="PRO_5045719056" evidence="2">
    <location>
        <begin position="28"/>
        <end position="518"/>
    </location>
</feature>
<evidence type="ECO:0000259" key="3">
    <source>
        <dbReference type="Pfam" id="PF13372"/>
    </source>
</evidence>
<evidence type="ECO:0000313" key="4">
    <source>
        <dbReference type="EMBL" id="MBJ6120924.1"/>
    </source>
</evidence>
<feature type="domain" description="Alginate export" evidence="3">
    <location>
        <begin position="118"/>
        <end position="509"/>
    </location>
</feature>
<proteinExistence type="predicted"/>
<evidence type="ECO:0000313" key="5">
    <source>
        <dbReference type="Proteomes" id="UP000640426"/>
    </source>
</evidence>
<protein>
    <submittedName>
        <fullName evidence="4">Alginate export family protein</fullName>
    </submittedName>
</protein>
<dbReference type="Proteomes" id="UP000640426">
    <property type="component" value="Unassembled WGS sequence"/>
</dbReference>
<keyword evidence="2" id="KW-0732">Signal</keyword>
<organism evidence="4 5">
    <name type="scientific">Sphingomonas mollis</name>
    <dbReference type="NCBI Taxonomy" id="2795726"/>
    <lineage>
        <taxon>Bacteria</taxon>
        <taxon>Pseudomonadati</taxon>
        <taxon>Pseudomonadota</taxon>
        <taxon>Alphaproteobacteria</taxon>
        <taxon>Sphingomonadales</taxon>
        <taxon>Sphingomonadaceae</taxon>
        <taxon>Sphingomonas</taxon>
    </lineage>
</organism>
<feature type="signal peptide" evidence="2">
    <location>
        <begin position="1"/>
        <end position="27"/>
    </location>
</feature>
<feature type="region of interest" description="Disordered" evidence="1">
    <location>
        <begin position="45"/>
        <end position="66"/>
    </location>
</feature>